<keyword evidence="3" id="KW-0539">Nucleus</keyword>
<dbReference type="Proteomes" id="UP001516023">
    <property type="component" value="Unassembled WGS sequence"/>
</dbReference>
<dbReference type="AlphaFoldDB" id="A0ABD3P8Z3"/>
<comment type="similarity">
    <text evidence="4">Belongs to the HSF family.</text>
</comment>
<reference evidence="7 8" key="1">
    <citation type="journal article" date="2020" name="G3 (Bethesda)">
        <title>Improved Reference Genome for Cyclotella cryptica CCMP332, a Model for Cell Wall Morphogenesis, Salinity Adaptation, and Lipid Production in Diatoms (Bacillariophyta).</title>
        <authorList>
            <person name="Roberts W.R."/>
            <person name="Downey K.M."/>
            <person name="Ruck E.C."/>
            <person name="Traller J.C."/>
            <person name="Alverson A.J."/>
        </authorList>
    </citation>
    <scope>NUCLEOTIDE SEQUENCE [LARGE SCALE GENOMIC DNA]</scope>
    <source>
        <strain evidence="7 8">CCMP332</strain>
    </source>
</reference>
<evidence type="ECO:0000259" key="6">
    <source>
        <dbReference type="SMART" id="SM00415"/>
    </source>
</evidence>
<dbReference type="GO" id="GO:0003677">
    <property type="term" value="F:DNA binding"/>
    <property type="evidence" value="ECO:0007669"/>
    <property type="project" value="UniProtKB-KW"/>
</dbReference>
<feature type="compositionally biased region" description="Polar residues" evidence="5">
    <location>
        <begin position="28"/>
        <end position="37"/>
    </location>
</feature>
<evidence type="ECO:0000256" key="5">
    <source>
        <dbReference type="SAM" id="MobiDB-lite"/>
    </source>
</evidence>
<organism evidence="7 8">
    <name type="scientific">Cyclotella cryptica</name>
    <dbReference type="NCBI Taxonomy" id="29204"/>
    <lineage>
        <taxon>Eukaryota</taxon>
        <taxon>Sar</taxon>
        <taxon>Stramenopiles</taxon>
        <taxon>Ochrophyta</taxon>
        <taxon>Bacillariophyta</taxon>
        <taxon>Coscinodiscophyceae</taxon>
        <taxon>Thalassiosirophycidae</taxon>
        <taxon>Stephanodiscales</taxon>
        <taxon>Stephanodiscaceae</taxon>
        <taxon>Cyclotella</taxon>
    </lineage>
</organism>
<proteinExistence type="inferred from homology"/>
<evidence type="ECO:0000256" key="4">
    <source>
        <dbReference type="RuleBase" id="RU004020"/>
    </source>
</evidence>
<name>A0ABD3P8Z3_9STRA</name>
<dbReference type="PANTHER" id="PTHR10015:SF206">
    <property type="entry name" value="HSF-TYPE DNA-BINDING DOMAIN-CONTAINING PROTEIN"/>
    <property type="match status" value="1"/>
</dbReference>
<dbReference type="FunFam" id="1.10.10.10:FF:000479">
    <property type="entry name" value="Predicted protein"/>
    <property type="match status" value="1"/>
</dbReference>
<comment type="subcellular location">
    <subcellularLocation>
        <location evidence="1">Nucleus</location>
    </subcellularLocation>
</comment>
<keyword evidence="8" id="KW-1185">Reference proteome</keyword>
<dbReference type="GO" id="GO:0005634">
    <property type="term" value="C:nucleus"/>
    <property type="evidence" value="ECO:0007669"/>
    <property type="project" value="UniProtKB-SubCell"/>
</dbReference>
<dbReference type="PANTHER" id="PTHR10015">
    <property type="entry name" value="HEAT SHOCK TRANSCRIPTION FACTOR"/>
    <property type="match status" value="1"/>
</dbReference>
<dbReference type="EMBL" id="JABMIG020000250">
    <property type="protein sequence ID" value="KAL3783831.1"/>
    <property type="molecule type" value="Genomic_DNA"/>
</dbReference>
<feature type="region of interest" description="Disordered" evidence="5">
    <location>
        <begin position="1"/>
        <end position="46"/>
    </location>
</feature>
<feature type="domain" description="HSF-type DNA-binding" evidence="6">
    <location>
        <begin position="69"/>
        <end position="165"/>
    </location>
</feature>
<evidence type="ECO:0000256" key="1">
    <source>
        <dbReference type="ARBA" id="ARBA00004123"/>
    </source>
</evidence>
<dbReference type="InterPro" id="IPR000232">
    <property type="entry name" value="HSF_DNA-bd"/>
</dbReference>
<dbReference type="InterPro" id="IPR036390">
    <property type="entry name" value="WH_DNA-bd_sf"/>
</dbReference>
<dbReference type="Pfam" id="PF00447">
    <property type="entry name" value="HSF_DNA-bind"/>
    <property type="match status" value="1"/>
</dbReference>
<dbReference type="SMART" id="SM00415">
    <property type="entry name" value="HSF"/>
    <property type="match status" value="1"/>
</dbReference>
<gene>
    <name evidence="7" type="ORF">HJC23_005324</name>
</gene>
<evidence type="ECO:0000256" key="3">
    <source>
        <dbReference type="ARBA" id="ARBA00023242"/>
    </source>
</evidence>
<dbReference type="Gene3D" id="1.10.10.10">
    <property type="entry name" value="Winged helix-like DNA-binding domain superfamily/Winged helix DNA-binding domain"/>
    <property type="match status" value="1"/>
</dbReference>
<dbReference type="PRINTS" id="PR00056">
    <property type="entry name" value="HSFDOMAIN"/>
</dbReference>
<protein>
    <recommendedName>
        <fullName evidence="6">HSF-type DNA-binding domain-containing protein</fullName>
    </recommendedName>
</protein>
<evidence type="ECO:0000256" key="2">
    <source>
        <dbReference type="ARBA" id="ARBA00023125"/>
    </source>
</evidence>
<accession>A0ABD3P8Z3</accession>
<dbReference type="InterPro" id="IPR036388">
    <property type="entry name" value="WH-like_DNA-bd_sf"/>
</dbReference>
<keyword evidence="2" id="KW-0238">DNA-binding</keyword>
<evidence type="ECO:0000313" key="8">
    <source>
        <dbReference type="Proteomes" id="UP001516023"/>
    </source>
</evidence>
<comment type="caution">
    <text evidence="7">The sequence shown here is derived from an EMBL/GenBank/DDBJ whole genome shotgun (WGS) entry which is preliminary data.</text>
</comment>
<evidence type="ECO:0000313" key="7">
    <source>
        <dbReference type="EMBL" id="KAL3783831.1"/>
    </source>
</evidence>
<sequence length="363" mass="42391">MAAKPPPIYNGETVNRNASGPSPELQYDSLSSKNSNPRLAPPPRRIDHTYHDWATYPPDDHALRTTKKSNNNFPAKLHRILSNPEHAHAICWQPHGRAWKIKDKKLLVEKVIPKYFTQSKFESFTRQLSGWGFKRLHQSGPDFHCYYHECFLRGLPHLTRMMKRSEPNLGKLLPFVDAEPNFYDMDLKYPLPPSNLQHHLTHEDHYTSVIPPPYQNAPPVSHWEAYHHNQPMAIPAHRYCDSAQRAQLYPNYHTPPPQHAYQPYHQYSHPYAPPHLHQSYPLTAIPSTSHPHQPQPQQSPYFGMTSPEMFSCGSSQQQNQHPDQYPMEYYQHPQQYPQHDAHCHQLYHEYRAHPTECPPAYDN</sequence>
<dbReference type="SUPFAM" id="SSF46785">
    <property type="entry name" value="Winged helix' DNA-binding domain"/>
    <property type="match status" value="1"/>
</dbReference>